<proteinExistence type="predicted"/>
<dbReference type="GO" id="GO:0016787">
    <property type="term" value="F:hydrolase activity"/>
    <property type="evidence" value="ECO:0007669"/>
    <property type="project" value="UniProtKB-KW"/>
</dbReference>
<dbReference type="CDD" id="cd07721">
    <property type="entry name" value="yflN-like_MBL-fold"/>
    <property type="match status" value="1"/>
</dbReference>
<dbReference type="SUPFAM" id="SSF56281">
    <property type="entry name" value="Metallo-hydrolase/oxidoreductase"/>
    <property type="match status" value="1"/>
</dbReference>
<protein>
    <submittedName>
        <fullName evidence="2">Zn-dependent hydrolase, including glyoxylase</fullName>
    </submittedName>
</protein>
<dbReference type="PANTHER" id="PTHR42951:SF17">
    <property type="entry name" value="METALLO-BETA-LACTAMASE DOMAIN-CONTAINING PROTEIN"/>
    <property type="match status" value="1"/>
</dbReference>
<evidence type="ECO:0000259" key="1">
    <source>
        <dbReference type="SMART" id="SM00849"/>
    </source>
</evidence>
<dbReference type="Gene3D" id="3.60.15.10">
    <property type="entry name" value="Ribonuclease Z/Hydroxyacylglutathione hydrolase-like"/>
    <property type="match status" value="1"/>
</dbReference>
<accession>A0A0S7BGM8</accession>
<feature type="domain" description="Metallo-beta-lactamase" evidence="1">
    <location>
        <begin position="16"/>
        <end position="209"/>
    </location>
</feature>
<reference evidence="2" key="1">
    <citation type="submission" date="2015-07" db="EMBL/GenBank/DDBJ databases">
        <title>Draft Genome Sequences of Anaerolinea thermolimosa IMO-1, Bellilinea caldifistulae GOMI-1, Leptolinea tardivitalis YMTK-2, Levilinea saccharolytica KIBI-1,Longilinea arvoryzae KOME-1, Previously Described as Members of the Anaerolineaceae (Chloroflexi).</title>
        <authorList>
            <person name="Sekiguchi Y."/>
            <person name="Ohashi A."/>
            <person name="Matsuura N."/>
            <person name="Tourlousse M.D."/>
        </authorList>
    </citation>
    <scope>NUCLEOTIDE SEQUENCE [LARGE SCALE GENOMIC DNA]</scope>
    <source>
        <strain evidence="2">KOME-1</strain>
    </source>
</reference>
<dbReference type="EMBL" id="DF967972">
    <property type="protein sequence ID" value="GAP12602.1"/>
    <property type="molecule type" value="Genomic_DNA"/>
</dbReference>
<dbReference type="Pfam" id="PF00753">
    <property type="entry name" value="Lactamase_B"/>
    <property type="match status" value="1"/>
</dbReference>
<evidence type="ECO:0000313" key="3">
    <source>
        <dbReference type="Proteomes" id="UP000055060"/>
    </source>
</evidence>
<dbReference type="OrthoDB" id="9802248at2"/>
<dbReference type="AlphaFoldDB" id="A0A0S7BGM8"/>
<dbReference type="Proteomes" id="UP000055060">
    <property type="component" value="Unassembled WGS sequence"/>
</dbReference>
<dbReference type="STRING" id="360412.LARV_00338"/>
<dbReference type="InterPro" id="IPR001279">
    <property type="entry name" value="Metallo-B-lactamas"/>
</dbReference>
<keyword evidence="2" id="KW-0378">Hydrolase</keyword>
<dbReference type="SMART" id="SM00849">
    <property type="entry name" value="Lactamase_B"/>
    <property type="match status" value="1"/>
</dbReference>
<gene>
    <name evidence="2" type="ORF">LARV_00338</name>
</gene>
<sequence length="224" mass="24514">MMGPHSLILHILPAGLGQFFLLEYPHGLYLIDCSTPGKENILLARLNELGRSDLRLIWITHAHYDHYGSAARLRELTGARIGVHPADADFLARGESPLGSARGRSRIYPMAQPVARLLRPLRPTPPDFTLEDGQTLERFGLDATVLHTPGHTPGHTCLVLGDGTAFAADLIASSSQPHLQNLLATHWESLPGSLRHLQNAQPRTIYSGHSRRPISGAALQHIQP</sequence>
<keyword evidence="3" id="KW-1185">Reference proteome</keyword>
<organism evidence="2">
    <name type="scientific">Longilinea arvoryzae</name>
    <dbReference type="NCBI Taxonomy" id="360412"/>
    <lineage>
        <taxon>Bacteria</taxon>
        <taxon>Bacillati</taxon>
        <taxon>Chloroflexota</taxon>
        <taxon>Anaerolineae</taxon>
        <taxon>Anaerolineales</taxon>
        <taxon>Anaerolineaceae</taxon>
        <taxon>Longilinea</taxon>
    </lineage>
</organism>
<dbReference type="PANTHER" id="PTHR42951">
    <property type="entry name" value="METALLO-BETA-LACTAMASE DOMAIN-CONTAINING"/>
    <property type="match status" value="1"/>
</dbReference>
<evidence type="ECO:0000313" key="2">
    <source>
        <dbReference type="EMBL" id="GAP12602.1"/>
    </source>
</evidence>
<name>A0A0S7BGM8_9CHLR</name>
<dbReference type="InterPro" id="IPR036866">
    <property type="entry name" value="RibonucZ/Hydroxyglut_hydro"/>
</dbReference>
<dbReference type="InterPro" id="IPR050855">
    <property type="entry name" value="NDM-1-like"/>
</dbReference>